<dbReference type="AlphaFoldDB" id="A0A0F9VEH1"/>
<organism evidence="1">
    <name type="scientific">marine sediment metagenome</name>
    <dbReference type="NCBI Taxonomy" id="412755"/>
    <lineage>
        <taxon>unclassified sequences</taxon>
        <taxon>metagenomes</taxon>
        <taxon>ecological metagenomes</taxon>
    </lineage>
</organism>
<sequence>MNSAELRRIAELDLHVNRLLDDKAEMRDEQLRLNGELIKLRGTFLACEMYLTRVAFQGAKAVKQLERGLTYNTIKTAFITAGGTMPEIVEPKPIEHNQEITI</sequence>
<name>A0A0F9VEH1_9ZZZZ</name>
<dbReference type="EMBL" id="LAZR01000373">
    <property type="protein sequence ID" value="KKN71961.1"/>
    <property type="molecule type" value="Genomic_DNA"/>
</dbReference>
<comment type="caution">
    <text evidence="1">The sequence shown here is derived from an EMBL/GenBank/DDBJ whole genome shotgun (WGS) entry which is preliminary data.</text>
</comment>
<evidence type="ECO:0000313" key="1">
    <source>
        <dbReference type="EMBL" id="KKN71961.1"/>
    </source>
</evidence>
<protein>
    <submittedName>
        <fullName evidence="1">Uncharacterized protein</fullName>
    </submittedName>
</protein>
<accession>A0A0F9VEH1</accession>
<gene>
    <name evidence="1" type="ORF">LCGC14_0416070</name>
</gene>
<proteinExistence type="predicted"/>
<reference evidence="1" key="1">
    <citation type="journal article" date="2015" name="Nature">
        <title>Complex archaea that bridge the gap between prokaryotes and eukaryotes.</title>
        <authorList>
            <person name="Spang A."/>
            <person name="Saw J.H."/>
            <person name="Jorgensen S.L."/>
            <person name="Zaremba-Niedzwiedzka K."/>
            <person name="Martijn J."/>
            <person name="Lind A.E."/>
            <person name="van Eijk R."/>
            <person name="Schleper C."/>
            <person name="Guy L."/>
            <person name="Ettema T.J."/>
        </authorList>
    </citation>
    <scope>NUCLEOTIDE SEQUENCE</scope>
</reference>